<dbReference type="PANTHER" id="PTHR46300:SF7">
    <property type="entry name" value="P450, PUTATIVE (EUROFUNG)-RELATED"/>
    <property type="match status" value="1"/>
</dbReference>
<dbReference type="Pfam" id="PF00067">
    <property type="entry name" value="p450"/>
    <property type="match status" value="1"/>
</dbReference>
<evidence type="ECO:0000256" key="2">
    <source>
        <dbReference type="ARBA" id="ARBA00005179"/>
    </source>
</evidence>
<evidence type="ECO:0000256" key="5">
    <source>
        <dbReference type="ARBA" id="ARBA00022723"/>
    </source>
</evidence>
<comment type="cofactor">
    <cofactor evidence="1 9">
        <name>heme</name>
        <dbReference type="ChEBI" id="CHEBI:30413"/>
    </cofactor>
</comment>
<proteinExistence type="inferred from homology"/>
<keyword evidence="6" id="KW-0560">Oxidoreductase</keyword>
<gene>
    <name evidence="10" type="ORF">CVT24_010974</name>
</gene>
<keyword evidence="4 9" id="KW-0349">Heme</keyword>
<dbReference type="InterPro" id="IPR001128">
    <property type="entry name" value="Cyt_P450"/>
</dbReference>
<dbReference type="Proteomes" id="UP000284842">
    <property type="component" value="Unassembled WGS sequence"/>
</dbReference>
<dbReference type="GO" id="GO:0004497">
    <property type="term" value="F:monooxygenase activity"/>
    <property type="evidence" value="ECO:0007669"/>
    <property type="project" value="UniProtKB-KW"/>
</dbReference>
<organism evidence="10 11">
    <name type="scientific">Panaeolus cyanescens</name>
    <dbReference type="NCBI Taxonomy" id="181874"/>
    <lineage>
        <taxon>Eukaryota</taxon>
        <taxon>Fungi</taxon>
        <taxon>Dikarya</taxon>
        <taxon>Basidiomycota</taxon>
        <taxon>Agaricomycotina</taxon>
        <taxon>Agaricomycetes</taxon>
        <taxon>Agaricomycetidae</taxon>
        <taxon>Agaricales</taxon>
        <taxon>Agaricineae</taxon>
        <taxon>Galeropsidaceae</taxon>
        <taxon>Panaeolus</taxon>
    </lineage>
</organism>
<evidence type="ECO:0000313" key="10">
    <source>
        <dbReference type="EMBL" id="PPR07073.1"/>
    </source>
</evidence>
<dbReference type="EMBL" id="NHTK01000527">
    <property type="protein sequence ID" value="PPR07073.1"/>
    <property type="molecule type" value="Genomic_DNA"/>
</dbReference>
<feature type="binding site" description="axial binding residue" evidence="9">
    <location>
        <position position="438"/>
    </location>
    <ligand>
        <name>heme</name>
        <dbReference type="ChEBI" id="CHEBI:30413"/>
    </ligand>
    <ligandPart>
        <name>Fe</name>
        <dbReference type="ChEBI" id="CHEBI:18248"/>
    </ligandPart>
</feature>
<dbReference type="InterPro" id="IPR002401">
    <property type="entry name" value="Cyt_P450_E_grp-I"/>
</dbReference>
<evidence type="ECO:0000256" key="1">
    <source>
        <dbReference type="ARBA" id="ARBA00001971"/>
    </source>
</evidence>
<reference evidence="10 11" key="1">
    <citation type="journal article" date="2018" name="Evol. Lett.">
        <title>Horizontal gene cluster transfer increased hallucinogenic mushroom diversity.</title>
        <authorList>
            <person name="Reynolds H.T."/>
            <person name="Vijayakumar V."/>
            <person name="Gluck-Thaler E."/>
            <person name="Korotkin H.B."/>
            <person name="Matheny P.B."/>
            <person name="Slot J.C."/>
        </authorList>
    </citation>
    <scope>NUCLEOTIDE SEQUENCE [LARGE SCALE GENOMIC DNA]</scope>
    <source>
        <strain evidence="10 11">2629</strain>
    </source>
</reference>
<dbReference type="InterPro" id="IPR050364">
    <property type="entry name" value="Cytochrome_P450_fung"/>
</dbReference>
<dbReference type="CDD" id="cd11065">
    <property type="entry name" value="CYP64-like"/>
    <property type="match status" value="1"/>
</dbReference>
<dbReference type="GO" id="GO:0005506">
    <property type="term" value="F:iron ion binding"/>
    <property type="evidence" value="ECO:0007669"/>
    <property type="project" value="InterPro"/>
</dbReference>
<dbReference type="PRINTS" id="PR00463">
    <property type="entry name" value="EP450I"/>
</dbReference>
<dbReference type="AlphaFoldDB" id="A0A409YVS9"/>
<dbReference type="GO" id="GO:0016705">
    <property type="term" value="F:oxidoreductase activity, acting on paired donors, with incorporation or reduction of molecular oxygen"/>
    <property type="evidence" value="ECO:0007669"/>
    <property type="project" value="InterPro"/>
</dbReference>
<dbReference type="InParanoid" id="A0A409YVS9"/>
<evidence type="ECO:0000256" key="8">
    <source>
        <dbReference type="ARBA" id="ARBA00023033"/>
    </source>
</evidence>
<keyword evidence="8" id="KW-0503">Monooxygenase</keyword>
<dbReference type="InterPro" id="IPR036396">
    <property type="entry name" value="Cyt_P450_sf"/>
</dbReference>
<dbReference type="PANTHER" id="PTHR46300">
    <property type="entry name" value="P450, PUTATIVE (EUROFUNG)-RELATED-RELATED"/>
    <property type="match status" value="1"/>
</dbReference>
<comment type="pathway">
    <text evidence="2">Secondary metabolite biosynthesis.</text>
</comment>
<evidence type="ECO:0000256" key="4">
    <source>
        <dbReference type="ARBA" id="ARBA00022617"/>
    </source>
</evidence>
<comment type="similarity">
    <text evidence="3">Belongs to the cytochrome P450 family.</text>
</comment>
<evidence type="ECO:0000256" key="9">
    <source>
        <dbReference type="PIRSR" id="PIRSR602401-1"/>
    </source>
</evidence>
<evidence type="ECO:0000313" key="11">
    <source>
        <dbReference type="Proteomes" id="UP000284842"/>
    </source>
</evidence>
<keyword evidence="5 9" id="KW-0479">Metal-binding</keyword>
<dbReference type="GO" id="GO:0020037">
    <property type="term" value="F:heme binding"/>
    <property type="evidence" value="ECO:0007669"/>
    <property type="project" value="InterPro"/>
</dbReference>
<keyword evidence="7 9" id="KW-0408">Iron</keyword>
<comment type="caution">
    <text evidence="10">The sequence shown here is derived from an EMBL/GenBank/DDBJ whole genome shotgun (WGS) entry which is preliminary data.</text>
</comment>
<protein>
    <recommendedName>
        <fullName evidence="12">Cytochrome P450</fullName>
    </recommendedName>
</protein>
<sequence length="538" mass="61504">MSTTDWRPVYGVITTFIIGRFVVKHLLRRKDETPHPPGPKPKFLIGNALDMPLENASQVYLEWSKKFNSDILYMNALGNKIIVLNSREDADELFEKRARIYSDRPYVPTMKMMGVDFNFGFLPYGDSWRFHRRIAQQILRADAVHQLHPIQTQKVHEHLLGLLQTPERFEDHNKMLSLTIPLTTMYGYHAQSLDDPLIVSAERFSTLAVAVLSPGGSLVNVFPALRHVPWTWTQRMVKKIKALTDQVKAIPLESLKRDMANGKASPSFMTDFLERKQTVGASQEEEEAHLNVANTVYAAAADTTISATQAFFYLITAHPEVQAKAYAELDCVLGCSARLPTFEDRPHLPYIEAIYREVMRWCPPVSMGVPHATTEDDWYKGYFIPKGTTVFGNIWAMTHDERRYQDPMAFKPDRFFDENGNLNDDKRILAYGFGRRVCLGKYAASDMLWLMMASVLSCFKLGPKTDQNGHEIKMNDGFKEIGLMMYVVPFARDFGYLSYVRHKTPYECHIDPRSDKHRELILENAKPANSTGLVQVHA</sequence>
<dbReference type="OrthoDB" id="2789670at2759"/>
<evidence type="ECO:0000256" key="3">
    <source>
        <dbReference type="ARBA" id="ARBA00010617"/>
    </source>
</evidence>
<dbReference type="SUPFAM" id="SSF48264">
    <property type="entry name" value="Cytochrome P450"/>
    <property type="match status" value="1"/>
</dbReference>
<keyword evidence="11" id="KW-1185">Reference proteome</keyword>
<evidence type="ECO:0000256" key="7">
    <source>
        <dbReference type="ARBA" id="ARBA00023004"/>
    </source>
</evidence>
<accession>A0A409YVS9</accession>
<evidence type="ECO:0008006" key="12">
    <source>
        <dbReference type="Google" id="ProtNLM"/>
    </source>
</evidence>
<dbReference type="Gene3D" id="1.10.630.10">
    <property type="entry name" value="Cytochrome P450"/>
    <property type="match status" value="1"/>
</dbReference>
<evidence type="ECO:0000256" key="6">
    <source>
        <dbReference type="ARBA" id="ARBA00023002"/>
    </source>
</evidence>
<dbReference type="STRING" id="181874.A0A409YVS9"/>
<name>A0A409YVS9_9AGAR</name>